<dbReference type="SUPFAM" id="SSF103473">
    <property type="entry name" value="MFS general substrate transporter"/>
    <property type="match status" value="1"/>
</dbReference>
<gene>
    <name evidence="8" type="ORF">TRFO_38578</name>
</gene>
<dbReference type="RefSeq" id="XP_068348461.1">
    <property type="nucleotide sequence ID" value="XM_068512129.1"/>
</dbReference>
<dbReference type="GO" id="GO:0016020">
    <property type="term" value="C:membrane"/>
    <property type="evidence" value="ECO:0007669"/>
    <property type="project" value="UniProtKB-SubCell"/>
</dbReference>
<dbReference type="GO" id="GO:0022857">
    <property type="term" value="F:transmembrane transporter activity"/>
    <property type="evidence" value="ECO:0007669"/>
    <property type="project" value="InterPro"/>
</dbReference>
<feature type="transmembrane region" description="Helical" evidence="6">
    <location>
        <begin position="346"/>
        <end position="364"/>
    </location>
</feature>
<evidence type="ECO:0000256" key="1">
    <source>
        <dbReference type="ARBA" id="ARBA00004141"/>
    </source>
</evidence>
<feature type="compositionally biased region" description="Polar residues" evidence="5">
    <location>
        <begin position="222"/>
        <end position="235"/>
    </location>
</feature>
<dbReference type="InterPro" id="IPR036259">
    <property type="entry name" value="MFS_trans_sf"/>
</dbReference>
<keyword evidence="2 6" id="KW-0812">Transmembrane</keyword>
<feature type="transmembrane region" description="Helical" evidence="6">
    <location>
        <begin position="101"/>
        <end position="125"/>
    </location>
</feature>
<dbReference type="Pfam" id="PF07690">
    <property type="entry name" value="MFS_1"/>
    <property type="match status" value="1"/>
</dbReference>
<dbReference type="AlphaFoldDB" id="A0A1J4JDJ3"/>
<dbReference type="InterPro" id="IPR050549">
    <property type="entry name" value="MFS_Trehalose_Transporter"/>
</dbReference>
<feature type="transmembrane region" description="Helical" evidence="6">
    <location>
        <begin position="137"/>
        <end position="157"/>
    </location>
</feature>
<organism evidence="8 9">
    <name type="scientific">Tritrichomonas foetus</name>
    <dbReference type="NCBI Taxonomy" id="1144522"/>
    <lineage>
        <taxon>Eukaryota</taxon>
        <taxon>Metamonada</taxon>
        <taxon>Parabasalia</taxon>
        <taxon>Tritrichomonadida</taxon>
        <taxon>Tritrichomonadidae</taxon>
        <taxon>Tritrichomonas</taxon>
    </lineage>
</organism>
<keyword evidence="4 6" id="KW-0472">Membrane</keyword>
<feature type="region of interest" description="Disordered" evidence="5">
    <location>
        <begin position="208"/>
        <end position="271"/>
    </location>
</feature>
<feature type="compositionally biased region" description="Basic and acidic residues" evidence="5">
    <location>
        <begin position="211"/>
        <end position="221"/>
    </location>
</feature>
<sequence>MRIFTLNLAYALIPMCGSVIFGSTIAYGSATLNYIKIEFGPLSTFEVAAFQSLPAIVSIFAPHFWNFLLAKFKLKHVTCSLGLSGTVFWLLLLFMNKKFFWFAIVVRGLHGVILAGVCTVCPLYIGKLAPNDSRGLFGSLHAVGIAIGYVTFNLIGVTHKWQYPIYGSVCFLMVLGLGVWIIPNRFTKSQDDKLKKLKSKKISLKSSKKSSKIEKNRKNSFVDETSGSELTNNKLNDSEDSENERLSESVSKSLNDNSKNDEDEENEEKVDSITDKKYRKTLIISMIMMFCAQFSGTGSIIQNIAPLLSEVGLEIDAGYQASIALSAQLFMLLIGSVLMDRFGGRNLWFASSGGTALSLLFYALNIKFKWSKWIPMIALFGYQLFFGLGLASVPWYLLPENFPEHLKRTAQSLGTSMNWIAASIMMFMFPYLSEWLGQFGVMLLLMGINILVFFFGFFCVIEPDRNKNVSDNNKENDEDLKNYNDELINADTHL</sequence>
<dbReference type="PROSITE" id="PS50850">
    <property type="entry name" value="MFS"/>
    <property type="match status" value="1"/>
</dbReference>
<feature type="transmembrane region" description="Helical" evidence="6">
    <location>
        <begin position="282"/>
        <end position="305"/>
    </location>
</feature>
<evidence type="ECO:0000256" key="5">
    <source>
        <dbReference type="SAM" id="MobiDB-lite"/>
    </source>
</evidence>
<proteinExistence type="predicted"/>
<name>A0A1J4JDJ3_9EUKA</name>
<accession>A0A1J4JDJ3</accession>
<dbReference type="Pfam" id="PF00083">
    <property type="entry name" value="Sugar_tr"/>
    <property type="match status" value="1"/>
</dbReference>
<feature type="transmembrane region" description="Helical" evidence="6">
    <location>
        <begin position="410"/>
        <end position="433"/>
    </location>
</feature>
<feature type="transmembrane region" description="Helical" evidence="6">
    <location>
        <begin position="317"/>
        <end position="339"/>
    </location>
</feature>
<evidence type="ECO:0000259" key="7">
    <source>
        <dbReference type="PROSITE" id="PS50850"/>
    </source>
</evidence>
<evidence type="ECO:0000256" key="3">
    <source>
        <dbReference type="ARBA" id="ARBA00022989"/>
    </source>
</evidence>
<comment type="subcellular location">
    <subcellularLocation>
        <location evidence="1">Membrane</location>
        <topology evidence="1">Multi-pass membrane protein</topology>
    </subcellularLocation>
</comment>
<dbReference type="InterPro" id="IPR005828">
    <property type="entry name" value="MFS_sugar_transport-like"/>
</dbReference>
<evidence type="ECO:0000313" key="8">
    <source>
        <dbReference type="EMBL" id="OHS95324.1"/>
    </source>
</evidence>
<evidence type="ECO:0000313" key="9">
    <source>
        <dbReference type="Proteomes" id="UP000179807"/>
    </source>
</evidence>
<feature type="transmembrane region" description="Helical" evidence="6">
    <location>
        <begin position="77"/>
        <end position="95"/>
    </location>
</feature>
<evidence type="ECO:0000256" key="6">
    <source>
        <dbReference type="SAM" id="Phobius"/>
    </source>
</evidence>
<keyword evidence="3 6" id="KW-1133">Transmembrane helix</keyword>
<feature type="transmembrane region" description="Helical" evidence="6">
    <location>
        <begin position="439"/>
        <end position="461"/>
    </location>
</feature>
<feature type="transmembrane region" description="Helical" evidence="6">
    <location>
        <begin position="376"/>
        <end position="398"/>
    </location>
</feature>
<dbReference type="PANTHER" id="PTHR48021">
    <property type="match status" value="1"/>
</dbReference>
<dbReference type="Proteomes" id="UP000179807">
    <property type="component" value="Unassembled WGS sequence"/>
</dbReference>
<feature type="transmembrane region" description="Helical" evidence="6">
    <location>
        <begin position="7"/>
        <end position="27"/>
    </location>
</feature>
<evidence type="ECO:0000256" key="2">
    <source>
        <dbReference type="ARBA" id="ARBA00022692"/>
    </source>
</evidence>
<protein>
    <submittedName>
        <fullName evidence="8">Major facilitator superfamily transporter</fullName>
    </submittedName>
</protein>
<dbReference type="InterPro" id="IPR020846">
    <property type="entry name" value="MFS_dom"/>
</dbReference>
<feature type="transmembrane region" description="Helical" evidence="6">
    <location>
        <begin position="47"/>
        <end position="65"/>
    </location>
</feature>
<dbReference type="EMBL" id="MLAK01001254">
    <property type="protein sequence ID" value="OHS95324.1"/>
    <property type="molecule type" value="Genomic_DNA"/>
</dbReference>
<dbReference type="InterPro" id="IPR011701">
    <property type="entry name" value="MFS"/>
</dbReference>
<dbReference type="GeneID" id="94846833"/>
<feature type="domain" description="Major facilitator superfamily (MFS) profile" evidence="7">
    <location>
        <begin position="1"/>
        <end position="464"/>
    </location>
</feature>
<dbReference type="FunFam" id="1.20.1250.20:FF:000279">
    <property type="entry name" value="Major facilitator superfamily protein"/>
    <property type="match status" value="1"/>
</dbReference>
<evidence type="ECO:0000256" key="4">
    <source>
        <dbReference type="ARBA" id="ARBA00023136"/>
    </source>
</evidence>
<feature type="transmembrane region" description="Helical" evidence="6">
    <location>
        <begin position="163"/>
        <end position="183"/>
    </location>
</feature>
<reference evidence="8" key="1">
    <citation type="submission" date="2016-10" db="EMBL/GenBank/DDBJ databases">
        <authorList>
            <person name="Benchimol M."/>
            <person name="Almeida L.G."/>
            <person name="Vasconcelos A.T."/>
            <person name="Perreira-Neves A."/>
            <person name="Rosa I.A."/>
            <person name="Tasca T."/>
            <person name="Bogo M.R."/>
            <person name="de Souza W."/>
        </authorList>
    </citation>
    <scope>NUCLEOTIDE SEQUENCE [LARGE SCALE GENOMIC DNA]</scope>
    <source>
        <strain evidence="8">K</strain>
    </source>
</reference>
<dbReference type="OrthoDB" id="4142200at2759"/>
<keyword evidence="9" id="KW-1185">Reference proteome</keyword>
<comment type="caution">
    <text evidence="8">The sequence shown here is derived from an EMBL/GenBank/DDBJ whole genome shotgun (WGS) entry which is preliminary data.</text>
</comment>
<dbReference type="Gene3D" id="1.20.1250.20">
    <property type="entry name" value="MFS general substrate transporter like domains"/>
    <property type="match status" value="1"/>
</dbReference>
<dbReference type="VEuPathDB" id="TrichDB:TRFO_38578"/>
<dbReference type="PANTHER" id="PTHR48021:SF1">
    <property type="entry name" value="GH07001P-RELATED"/>
    <property type="match status" value="1"/>
</dbReference>